<keyword evidence="8" id="KW-0520">NAD</keyword>
<gene>
    <name evidence="11" type="primary">nudC</name>
    <name evidence="11" type="ORF">MPLG2_1211</name>
</gene>
<reference evidence="11 12" key="1">
    <citation type="submission" date="2018-02" db="EMBL/GenBank/DDBJ databases">
        <authorList>
            <person name="Cohen D.B."/>
            <person name="Kent A.D."/>
        </authorList>
    </citation>
    <scope>NUCLEOTIDE SEQUENCE [LARGE SCALE GENOMIC DNA]</scope>
    <source>
        <strain evidence="11">1</strain>
    </source>
</reference>
<evidence type="ECO:0000313" key="12">
    <source>
        <dbReference type="Proteomes" id="UP000238164"/>
    </source>
</evidence>
<evidence type="ECO:0000256" key="8">
    <source>
        <dbReference type="ARBA" id="ARBA00023027"/>
    </source>
</evidence>
<dbReference type="AlphaFoldDB" id="A0A2N9JDR1"/>
<proteinExistence type="inferred from homology"/>
<feature type="domain" description="Nudix hydrolase" evidence="10">
    <location>
        <begin position="149"/>
        <end position="273"/>
    </location>
</feature>
<dbReference type="GO" id="GO:0110153">
    <property type="term" value="F:RNA NAD-cap (NMN-forming) hydrolase activity"/>
    <property type="evidence" value="ECO:0007669"/>
    <property type="project" value="RHEA"/>
</dbReference>
<dbReference type="EMBL" id="LT985188">
    <property type="protein sequence ID" value="SPD86247.1"/>
    <property type="molecule type" value="Genomic_DNA"/>
</dbReference>
<dbReference type="KEGG" id="mgg:MPLG2_1211"/>
<dbReference type="InterPro" id="IPR049734">
    <property type="entry name" value="NudC-like_C"/>
</dbReference>
<dbReference type="Pfam" id="PF09297">
    <property type="entry name" value="Zn_ribbon_NUD"/>
    <property type="match status" value="1"/>
</dbReference>
<evidence type="ECO:0000256" key="5">
    <source>
        <dbReference type="ARBA" id="ARBA00022723"/>
    </source>
</evidence>
<dbReference type="InterPro" id="IPR015376">
    <property type="entry name" value="Znr_NADH_PPase"/>
</dbReference>
<dbReference type="RefSeq" id="WP_105185283.1">
    <property type="nucleotide sequence ID" value="NZ_BAAAGO010000018.1"/>
</dbReference>
<evidence type="ECO:0000256" key="7">
    <source>
        <dbReference type="ARBA" id="ARBA00022842"/>
    </source>
</evidence>
<evidence type="ECO:0000256" key="9">
    <source>
        <dbReference type="ARBA" id="ARBA00023679"/>
    </source>
</evidence>
<dbReference type="InterPro" id="IPR015797">
    <property type="entry name" value="NUDIX_hydrolase-like_dom_sf"/>
</dbReference>
<dbReference type="SUPFAM" id="SSF55811">
    <property type="entry name" value="Nudix"/>
    <property type="match status" value="1"/>
</dbReference>
<protein>
    <recommendedName>
        <fullName evidence="4">NAD(+) diphosphatase</fullName>
        <ecNumber evidence="4">3.6.1.22</ecNumber>
    </recommendedName>
</protein>
<comment type="catalytic activity">
    <reaction evidence="9">
        <text>a 5'-end NAD(+)-phospho-ribonucleoside in mRNA + H2O = a 5'-end phospho-adenosine-phospho-ribonucleoside in mRNA + beta-nicotinamide D-ribonucleotide + 2 H(+)</text>
        <dbReference type="Rhea" id="RHEA:60876"/>
        <dbReference type="Rhea" id="RHEA-COMP:15698"/>
        <dbReference type="Rhea" id="RHEA-COMP:15719"/>
        <dbReference type="ChEBI" id="CHEBI:14649"/>
        <dbReference type="ChEBI" id="CHEBI:15377"/>
        <dbReference type="ChEBI" id="CHEBI:15378"/>
        <dbReference type="ChEBI" id="CHEBI:144029"/>
        <dbReference type="ChEBI" id="CHEBI:144051"/>
    </reaction>
    <physiologicalReaction direction="left-to-right" evidence="9">
        <dbReference type="Rhea" id="RHEA:60877"/>
    </physiologicalReaction>
</comment>
<dbReference type="GO" id="GO:0006742">
    <property type="term" value="P:NADP+ catabolic process"/>
    <property type="evidence" value="ECO:0007669"/>
    <property type="project" value="TreeGrafter"/>
</dbReference>
<comment type="cofactor">
    <cofactor evidence="2">
        <name>Zn(2+)</name>
        <dbReference type="ChEBI" id="CHEBI:29105"/>
    </cofactor>
</comment>
<dbReference type="OrthoDB" id="9791656at2"/>
<dbReference type="InterPro" id="IPR020084">
    <property type="entry name" value="NUDIX_hydrolase_CS"/>
</dbReference>
<dbReference type="EC" id="3.6.1.22" evidence="4"/>
<sequence length="291" mass="31614">MSRWSESGVLDRCEHLRRDDDWVADQWSSTRALLLAVDEAGQVSVEHGEVLALPTRRPQGAFEPQRHFLLGLAEGRAVFVEAGETDSMASLRDLMPALDAVDCELVVTAVALVNWHRTSPYCARCGALTVVTEAGLVRHCPACGRYRFPRSDPAIIVAVLDGDDRLLLGHQVVWPAGRVSILAGFVSAGESLEQAVHREVGEESGLRLSAVRYLSSQPWPFPRSLMLGFVARSTGTDVVVDGVEIEHARWFTRAELTAAEESGEVLLPGWASIASLIIASWRAGTLPAPEG</sequence>
<keyword evidence="6 11" id="KW-0378">Hydrolase</keyword>
<keyword evidence="12" id="KW-1185">Reference proteome</keyword>
<keyword evidence="7" id="KW-0460">Magnesium</keyword>
<evidence type="ECO:0000256" key="2">
    <source>
        <dbReference type="ARBA" id="ARBA00001947"/>
    </source>
</evidence>
<evidence type="ECO:0000256" key="6">
    <source>
        <dbReference type="ARBA" id="ARBA00022801"/>
    </source>
</evidence>
<dbReference type="PROSITE" id="PS00893">
    <property type="entry name" value="NUDIX_BOX"/>
    <property type="match status" value="1"/>
</dbReference>
<dbReference type="PANTHER" id="PTHR42904">
    <property type="entry name" value="NUDIX HYDROLASE, NUDC SUBFAMILY"/>
    <property type="match status" value="1"/>
</dbReference>
<keyword evidence="5" id="KW-0479">Metal-binding</keyword>
<dbReference type="GO" id="GO:0019677">
    <property type="term" value="P:NAD+ catabolic process"/>
    <property type="evidence" value="ECO:0007669"/>
    <property type="project" value="TreeGrafter"/>
</dbReference>
<organism evidence="11 12">
    <name type="scientific">Micropruina glycogenica</name>
    <dbReference type="NCBI Taxonomy" id="75385"/>
    <lineage>
        <taxon>Bacteria</taxon>
        <taxon>Bacillati</taxon>
        <taxon>Actinomycetota</taxon>
        <taxon>Actinomycetes</taxon>
        <taxon>Propionibacteriales</taxon>
        <taxon>Nocardioidaceae</taxon>
        <taxon>Micropruina</taxon>
    </lineage>
</organism>
<evidence type="ECO:0000313" key="11">
    <source>
        <dbReference type="EMBL" id="SPD86247.1"/>
    </source>
</evidence>
<dbReference type="PROSITE" id="PS51462">
    <property type="entry name" value="NUDIX"/>
    <property type="match status" value="1"/>
</dbReference>
<dbReference type="CDD" id="cd03429">
    <property type="entry name" value="NUDIX_NADH_pyrophosphatase_Nudt13"/>
    <property type="match status" value="1"/>
</dbReference>
<dbReference type="Gene3D" id="3.90.79.20">
    <property type="match status" value="1"/>
</dbReference>
<dbReference type="GO" id="GO:0005829">
    <property type="term" value="C:cytosol"/>
    <property type="evidence" value="ECO:0007669"/>
    <property type="project" value="TreeGrafter"/>
</dbReference>
<name>A0A2N9JDR1_9ACTN</name>
<evidence type="ECO:0000259" key="10">
    <source>
        <dbReference type="PROSITE" id="PS51462"/>
    </source>
</evidence>
<accession>A0A2N9JDR1</accession>
<dbReference type="InterPro" id="IPR000086">
    <property type="entry name" value="NUDIX_hydrolase_dom"/>
</dbReference>
<evidence type="ECO:0000256" key="1">
    <source>
        <dbReference type="ARBA" id="ARBA00001946"/>
    </source>
</evidence>
<comment type="cofactor">
    <cofactor evidence="1">
        <name>Mg(2+)</name>
        <dbReference type="ChEBI" id="CHEBI:18420"/>
    </cofactor>
</comment>
<dbReference type="GO" id="GO:0035529">
    <property type="term" value="F:NADH pyrophosphatase activity"/>
    <property type="evidence" value="ECO:0007669"/>
    <property type="project" value="TreeGrafter"/>
</dbReference>
<evidence type="ECO:0000256" key="4">
    <source>
        <dbReference type="ARBA" id="ARBA00012381"/>
    </source>
</evidence>
<evidence type="ECO:0000256" key="3">
    <source>
        <dbReference type="ARBA" id="ARBA00009595"/>
    </source>
</evidence>
<dbReference type="Gene3D" id="3.90.79.10">
    <property type="entry name" value="Nucleoside Triphosphate Pyrophosphohydrolase"/>
    <property type="match status" value="1"/>
</dbReference>
<comment type="similarity">
    <text evidence="3">Belongs to the Nudix hydrolase family. NudC subfamily.</text>
</comment>
<dbReference type="Proteomes" id="UP000238164">
    <property type="component" value="Chromosome 1"/>
</dbReference>
<dbReference type="PANTHER" id="PTHR42904:SF6">
    <property type="entry name" value="NAD-CAPPED RNA HYDROLASE NUDT12"/>
    <property type="match status" value="1"/>
</dbReference>
<dbReference type="NCBIfam" id="NF001299">
    <property type="entry name" value="PRK00241.1"/>
    <property type="match status" value="1"/>
</dbReference>
<dbReference type="GO" id="GO:0046872">
    <property type="term" value="F:metal ion binding"/>
    <property type="evidence" value="ECO:0007669"/>
    <property type="project" value="UniProtKB-KW"/>
</dbReference>
<dbReference type="Pfam" id="PF00293">
    <property type="entry name" value="NUDIX"/>
    <property type="match status" value="1"/>
</dbReference>
<dbReference type="InterPro" id="IPR050241">
    <property type="entry name" value="NAD-cap_RNA_hydrolase_NudC"/>
</dbReference>